<evidence type="ECO:0000256" key="1">
    <source>
        <dbReference type="SAM" id="Phobius"/>
    </source>
</evidence>
<feature type="non-terminal residue" evidence="2">
    <location>
        <position position="1"/>
    </location>
</feature>
<keyword evidence="1" id="KW-0812">Transmembrane</keyword>
<dbReference type="AlphaFoldDB" id="A0A699ZP47"/>
<sequence>GWPAFAALAYPACFMRCAESLGFSLMTLAAGTGALLCCRMLFMGFTALSITASTFVGNALGAGDARQAKVAALASVLGAPLLWLLVALVLLEPHSQAALIALFTDGSEPNLVPRGPWAWPAVSSADTPANISLPI</sequence>
<keyword evidence="1" id="KW-0472">Membrane</keyword>
<proteinExistence type="predicted"/>
<feature type="transmembrane region" description="Helical" evidence="1">
    <location>
        <begin position="70"/>
        <end position="91"/>
    </location>
</feature>
<evidence type="ECO:0000313" key="3">
    <source>
        <dbReference type="Proteomes" id="UP000485058"/>
    </source>
</evidence>
<feature type="transmembrane region" description="Helical" evidence="1">
    <location>
        <begin position="25"/>
        <end position="50"/>
    </location>
</feature>
<evidence type="ECO:0000313" key="2">
    <source>
        <dbReference type="EMBL" id="GFH20514.1"/>
    </source>
</evidence>
<name>A0A699ZP47_HAELA</name>
<comment type="caution">
    <text evidence="2">The sequence shown here is derived from an EMBL/GenBank/DDBJ whole genome shotgun (WGS) entry which is preliminary data.</text>
</comment>
<organism evidence="2 3">
    <name type="scientific">Haematococcus lacustris</name>
    <name type="common">Green alga</name>
    <name type="synonym">Haematococcus pluvialis</name>
    <dbReference type="NCBI Taxonomy" id="44745"/>
    <lineage>
        <taxon>Eukaryota</taxon>
        <taxon>Viridiplantae</taxon>
        <taxon>Chlorophyta</taxon>
        <taxon>core chlorophytes</taxon>
        <taxon>Chlorophyceae</taxon>
        <taxon>CS clade</taxon>
        <taxon>Chlamydomonadales</taxon>
        <taxon>Haematococcaceae</taxon>
        <taxon>Haematococcus</taxon>
    </lineage>
</organism>
<keyword evidence="3" id="KW-1185">Reference proteome</keyword>
<accession>A0A699ZP47</accession>
<dbReference type="EMBL" id="BLLF01001650">
    <property type="protein sequence ID" value="GFH20514.1"/>
    <property type="molecule type" value="Genomic_DNA"/>
</dbReference>
<keyword evidence="1" id="KW-1133">Transmembrane helix</keyword>
<gene>
    <name evidence="2" type="ORF">HaLaN_17651</name>
</gene>
<reference evidence="2 3" key="1">
    <citation type="submission" date="2020-02" db="EMBL/GenBank/DDBJ databases">
        <title>Draft genome sequence of Haematococcus lacustris strain NIES-144.</title>
        <authorList>
            <person name="Morimoto D."/>
            <person name="Nakagawa S."/>
            <person name="Yoshida T."/>
            <person name="Sawayama S."/>
        </authorList>
    </citation>
    <scope>NUCLEOTIDE SEQUENCE [LARGE SCALE GENOMIC DNA]</scope>
    <source>
        <strain evidence="2 3">NIES-144</strain>
    </source>
</reference>
<protein>
    <submittedName>
        <fullName evidence="2">Multidrug and toxic compound extrusion protein</fullName>
    </submittedName>
</protein>
<dbReference type="Proteomes" id="UP000485058">
    <property type="component" value="Unassembled WGS sequence"/>
</dbReference>